<gene>
    <name evidence="1" type="ORF">SAMN05443428_101124</name>
</gene>
<dbReference type="OrthoDB" id="306726at2"/>
<keyword evidence="2" id="KW-1185">Reference proteome</keyword>
<accession>A0A1T4WFR8</accession>
<dbReference type="EMBL" id="FUYH01000001">
    <property type="protein sequence ID" value="SKA75999.1"/>
    <property type="molecule type" value="Genomic_DNA"/>
</dbReference>
<name>A0A1T4WFR8_9CLOT</name>
<protein>
    <recommendedName>
        <fullName evidence="3">Ethanolamine utilization cobalamin adenosyltransferase</fullName>
    </recommendedName>
</protein>
<dbReference type="Proteomes" id="UP000190105">
    <property type="component" value="Unassembled WGS sequence"/>
</dbReference>
<evidence type="ECO:0000313" key="2">
    <source>
        <dbReference type="Proteomes" id="UP000190105"/>
    </source>
</evidence>
<dbReference type="AlphaFoldDB" id="A0A1T4WFR8"/>
<reference evidence="2" key="1">
    <citation type="submission" date="2017-02" db="EMBL/GenBank/DDBJ databases">
        <authorList>
            <person name="Varghese N."/>
            <person name="Submissions S."/>
        </authorList>
    </citation>
    <scope>NUCLEOTIDE SEQUENCE [LARGE SCALE GENOMIC DNA]</scope>
    <source>
        <strain evidence="2">USBA 833</strain>
    </source>
</reference>
<evidence type="ECO:0008006" key="3">
    <source>
        <dbReference type="Google" id="ProtNLM"/>
    </source>
</evidence>
<sequence length="232" mass="26972">MKFITEIDLRDLYRKEPFTTYELEPGVRLTPGARQFLMDMGIKMSEESSSKKVDIKKVADENVPSEKTSIEKNKSLKDKKLYNRMKSIEALFLLTGEELLRRDVFLSQSVINLARYFTEIKKGFKDGRISVENLNCSECTGINKNNFCDDLEDCFEITEFHMQLERGREIIILHNLRCALKEFQVFLLELCEEINGKNQIYDEIIKKVNQIINTLSQLICSIFGGTKCQRKS</sequence>
<organism evidence="1 2">
    <name type="scientific">Caloramator quimbayensis</name>
    <dbReference type="NCBI Taxonomy" id="1147123"/>
    <lineage>
        <taxon>Bacteria</taxon>
        <taxon>Bacillati</taxon>
        <taxon>Bacillota</taxon>
        <taxon>Clostridia</taxon>
        <taxon>Eubacteriales</taxon>
        <taxon>Clostridiaceae</taxon>
        <taxon>Caloramator</taxon>
    </lineage>
</organism>
<dbReference type="STRING" id="1147123.SAMN05443428_101124"/>
<proteinExistence type="predicted"/>
<dbReference type="RefSeq" id="WP_078695159.1">
    <property type="nucleotide sequence ID" value="NZ_FUYH01000001.1"/>
</dbReference>
<evidence type="ECO:0000313" key="1">
    <source>
        <dbReference type="EMBL" id="SKA75999.1"/>
    </source>
</evidence>